<dbReference type="InterPro" id="IPR000277">
    <property type="entry name" value="Cys/Met-Metab_PyrdxlP-dep_enz"/>
</dbReference>
<dbReference type="InterPro" id="IPR015424">
    <property type="entry name" value="PyrdxlP-dep_Trfase"/>
</dbReference>
<dbReference type="InterPro" id="IPR015422">
    <property type="entry name" value="PyrdxlP-dep_Trfase_small"/>
</dbReference>
<dbReference type="EMBL" id="JAPDRK010000010">
    <property type="protein sequence ID" value="KAJ9608192.1"/>
    <property type="molecule type" value="Genomic_DNA"/>
</dbReference>
<dbReference type="GO" id="GO:0030170">
    <property type="term" value="F:pyridoxal phosphate binding"/>
    <property type="evidence" value="ECO:0007669"/>
    <property type="project" value="InterPro"/>
</dbReference>
<dbReference type="InterPro" id="IPR051750">
    <property type="entry name" value="Trans-sulfuration_enzymes"/>
</dbReference>
<evidence type="ECO:0000256" key="3">
    <source>
        <dbReference type="RuleBase" id="RU362118"/>
    </source>
</evidence>
<dbReference type="GO" id="GO:0003962">
    <property type="term" value="F:cystathionine gamma-synthase activity"/>
    <property type="evidence" value="ECO:0007669"/>
    <property type="project" value="TreeGrafter"/>
</dbReference>
<comment type="cofactor">
    <cofactor evidence="1 3">
        <name>pyridoxal 5'-phosphate</name>
        <dbReference type="ChEBI" id="CHEBI:597326"/>
    </cofactor>
</comment>
<sequence>MSVEIQTPFGTALPPAPRHAITVHAPAWKTMIRFKDRDPELFKEFKSMYPRFVLHKDVNEVSKFQARVHGADARLLTQDGQLTQRIITFANLDAEGQGCYIFPSIQAAADCVEFATSPARKEGTISRDKISVRIFMTHVPLHTVVFPVELTATVHGFWLNAGTGISSRLAEDSVEHADSLRELQPDEQLTTPTDSEAHSVIKERIAGLLNRAGTDSTRTVKVAPGDVYFFTTGMSAIYWVHRYLLKKYNSPSVLFGFSFHSTIHVLEDYGPGVEFFGLADESDLAKLEKHLSSQREQGKRVQAIWAEFPSNPLLNVPDLHRLRQLADEHDALLIIDETIGSFANIDVLSVADIIVTSLTKSFSGYADLMAGSAVLSPLSAHYSELKTLFESEHHNDFYVRDAEQLVHNSQDYLARSAILNNNAASIVSFLQSKALDPSSSVAQIFYPTTNPTHKNYTPFLRQPTPDFPSPGYGCLFSVEFNDMPSTIAFYDNLHIHKGPHLGAHLSLGLGYTLGIYGNELDWAGKFNLRPTQVRISVGLEDTQELLGVFKRAVKAADLEWKELRN</sequence>
<dbReference type="PANTHER" id="PTHR42699:SF1">
    <property type="entry name" value="CYSTATHIONINE GAMMA-SYNTHASE-RELATED"/>
    <property type="match status" value="1"/>
</dbReference>
<dbReference type="PANTHER" id="PTHR42699">
    <property type="match status" value="1"/>
</dbReference>
<keyword evidence="2 3" id="KW-0663">Pyridoxal phosphate</keyword>
<keyword evidence="5" id="KW-1185">Reference proteome</keyword>
<dbReference type="AlphaFoldDB" id="A0AA38X7C6"/>
<dbReference type="Proteomes" id="UP001172673">
    <property type="component" value="Unassembled WGS sequence"/>
</dbReference>
<comment type="caution">
    <text evidence="4">The sequence shown here is derived from an EMBL/GenBank/DDBJ whole genome shotgun (WGS) entry which is preliminary data.</text>
</comment>
<dbReference type="SUPFAM" id="SSF53383">
    <property type="entry name" value="PLP-dependent transferases"/>
    <property type="match status" value="1"/>
</dbReference>
<evidence type="ECO:0000313" key="4">
    <source>
        <dbReference type="EMBL" id="KAJ9608192.1"/>
    </source>
</evidence>
<accession>A0AA38X7C6</accession>
<evidence type="ECO:0000313" key="5">
    <source>
        <dbReference type="Proteomes" id="UP001172673"/>
    </source>
</evidence>
<dbReference type="Gene3D" id="3.90.1150.10">
    <property type="entry name" value="Aspartate Aminotransferase, domain 1"/>
    <property type="match status" value="1"/>
</dbReference>
<gene>
    <name evidence="4" type="ORF">H2200_007180</name>
</gene>
<name>A0AA38X7C6_9EURO</name>
<dbReference type="GO" id="GO:0019346">
    <property type="term" value="P:transsulfuration"/>
    <property type="evidence" value="ECO:0007669"/>
    <property type="project" value="InterPro"/>
</dbReference>
<dbReference type="InterPro" id="IPR015421">
    <property type="entry name" value="PyrdxlP-dep_Trfase_major"/>
</dbReference>
<evidence type="ECO:0008006" key="6">
    <source>
        <dbReference type="Google" id="ProtNLM"/>
    </source>
</evidence>
<comment type="similarity">
    <text evidence="3">Belongs to the trans-sulfuration enzymes family.</text>
</comment>
<evidence type="ECO:0000256" key="1">
    <source>
        <dbReference type="ARBA" id="ARBA00001933"/>
    </source>
</evidence>
<dbReference type="Gene3D" id="3.40.640.10">
    <property type="entry name" value="Type I PLP-dependent aspartate aminotransferase-like (Major domain)"/>
    <property type="match status" value="1"/>
</dbReference>
<organism evidence="4 5">
    <name type="scientific">Cladophialophora chaetospira</name>
    <dbReference type="NCBI Taxonomy" id="386627"/>
    <lineage>
        <taxon>Eukaryota</taxon>
        <taxon>Fungi</taxon>
        <taxon>Dikarya</taxon>
        <taxon>Ascomycota</taxon>
        <taxon>Pezizomycotina</taxon>
        <taxon>Eurotiomycetes</taxon>
        <taxon>Chaetothyriomycetidae</taxon>
        <taxon>Chaetothyriales</taxon>
        <taxon>Herpotrichiellaceae</taxon>
        <taxon>Cladophialophora</taxon>
    </lineage>
</organism>
<protein>
    <recommendedName>
        <fullName evidence="6">Cystathionine gamma-synthase</fullName>
    </recommendedName>
</protein>
<reference evidence="4" key="1">
    <citation type="submission" date="2022-10" db="EMBL/GenBank/DDBJ databases">
        <title>Culturing micro-colonial fungi from biological soil crusts in the Mojave desert and describing Neophaeococcomyces mojavensis, and introducing the new genera and species Taxawa tesnikishii.</title>
        <authorList>
            <person name="Kurbessoian T."/>
            <person name="Stajich J.E."/>
        </authorList>
    </citation>
    <scope>NUCLEOTIDE SEQUENCE</scope>
    <source>
        <strain evidence="4">TK_41</strain>
    </source>
</reference>
<evidence type="ECO:0000256" key="2">
    <source>
        <dbReference type="ARBA" id="ARBA00022898"/>
    </source>
</evidence>
<proteinExistence type="inferred from homology"/>
<dbReference type="Pfam" id="PF01053">
    <property type="entry name" value="Cys_Met_Meta_PP"/>
    <property type="match status" value="1"/>
</dbReference>